<dbReference type="PANTHER" id="PTHR10887:SF495">
    <property type="entry name" value="HELICASE SENATAXIN ISOFORM X1-RELATED"/>
    <property type="match status" value="1"/>
</dbReference>
<feature type="domain" description="DNA2/NAM7 helicase-like C-terminal" evidence="2">
    <location>
        <begin position="175"/>
        <end position="218"/>
    </location>
</feature>
<dbReference type="KEGG" id="pti:PHATRDRAFT_14090"/>
<dbReference type="Pfam" id="PF13086">
    <property type="entry name" value="AAA_11"/>
    <property type="match status" value="1"/>
</dbReference>
<dbReference type="InterPro" id="IPR045055">
    <property type="entry name" value="DNA2/NAM7-like"/>
</dbReference>
<dbReference type="InParanoid" id="B7G3A7"/>
<evidence type="ECO:0000259" key="2">
    <source>
        <dbReference type="Pfam" id="PF13087"/>
    </source>
</evidence>
<dbReference type="EMBL" id="CM000615">
    <property type="protein sequence ID" value="EEC46798.1"/>
    <property type="molecule type" value="Genomic_DNA"/>
</dbReference>
<dbReference type="InterPro" id="IPR041677">
    <property type="entry name" value="DNA2/NAM7_AAA_11"/>
</dbReference>
<dbReference type="RefSeq" id="XP_002181584.1">
    <property type="nucleotide sequence ID" value="XM_002181548.1"/>
</dbReference>
<accession>B7G3A7</accession>
<dbReference type="InterPro" id="IPR027417">
    <property type="entry name" value="P-loop_NTPase"/>
</dbReference>
<dbReference type="PaxDb" id="2850-Phatr14090"/>
<evidence type="ECO:0000259" key="1">
    <source>
        <dbReference type="Pfam" id="PF13086"/>
    </source>
</evidence>
<dbReference type="eggNOG" id="KOG1802">
    <property type="taxonomic scope" value="Eukaryota"/>
</dbReference>
<organism evidence="3 4">
    <name type="scientific">Phaeodactylum tricornutum (strain CCAP 1055/1)</name>
    <dbReference type="NCBI Taxonomy" id="556484"/>
    <lineage>
        <taxon>Eukaryota</taxon>
        <taxon>Sar</taxon>
        <taxon>Stramenopiles</taxon>
        <taxon>Ochrophyta</taxon>
        <taxon>Bacillariophyta</taxon>
        <taxon>Bacillariophyceae</taxon>
        <taxon>Bacillariophycidae</taxon>
        <taxon>Naviculales</taxon>
        <taxon>Phaeodactylaceae</taxon>
        <taxon>Phaeodactylum</taxon>
    </lineage>
</organism>
<keyword evidence="4" id="KW-1185">Reference proteome</keyword>
<proteinExistence type="predicted"/>
<name>B7G3A7_PHATC</name>
<reference evidence="3 4" key="1">
    <citation type="journal article" date="2008" name="Nature">
        <title>The Phaeodactylum genome reveals the evolutionary history of diatom genomes.</title>
        <authorList>
            <person name="Bowler C."/>
            <person name="Allen A.E."/>
            <person name="Badger J.H."/>
            <person name="Grimwood J."/>
            <person name="Jabbari K."/>
            <person name="Kuo A."/>
            <person name="Maheswari U."/>
            <person name="Martens C."/>
            <person name="Maumus F."/>
            <person name="Otillar R.P."/>
            <person name="Rayko E."/>
            <person name="Salamov A."/>
            <person name="Vandepoele K."/>
            <person name="Beszteri B."/>
            <person name="Gruber A."/>
            <person name="Heijde M."/>
            <person name="Katinka M."/>
            <person name="Mock T."/>
            <person name="Valentin K."/>
            <person name="Verret F."/>
            <person name="Berges J.A."/>
            <person name="Brownlee C."/>
            <person name="Cadoret J.P."/>
            <person name="Chiovitti A."/>
            <person name="Choi C.J."/>
            <person name="Coesel S."/>
            <person name="De Martino A."/>
            <person name="Detter J.C."/>
            <person name="Durkin C."/>
            <person name="Falciatore A."/>
            <person name="Fournet J."/>
            <person name="Haruta M."/>
            <person name="Huysman M.J."/>
            <person name="Jenkins B.D."/>
            <person name="Jiroutova K."/>
            <person name="Jorgensen R.E."/>
            <person name="Joubert Y."/>
            <person name="Kaplan A."/>
            <person name="Kroger N."/>
            <person name="Kroth P.G."/>
            <person name="La Roche J."/>
            <person name="Lindquist E."/>
            <person name="Lommer M."/>
            <person name="Martin-Jezequel V."/>
            <person name="Lopez P.J."/>
            <person name="Lucas S."/>
            <person name="Mangogna M."/>
            <person name="McGinnis K."/>
            <person name="Medlin L.K."/>
            <person name="Montsant A."/>
            <person name="Oudot-Le Secq M.P."/>
            <person name="Napoli C."/>
            <person name="Obornik M."/>
            <person name="Parker M.S."/>
            <person name="Petit J.L."/>
            <person name="Porcel B.M."/>
            <person name="Poulsen N."/>
            <person name="Robison M."/>
            <person name="Rychlewski L."/>
            <person name="Rynearson T.A."/>
            <person name="Schmutz J."/>
            <person name="Shapiro H."/>
            <person name="Siaut M."/>
            <person name="Stanley M."/>
            <person name="Sussman M.R."/>
            <person name="Taylor A.R."/>
            <person name="Vardi A."/>
            <person name="von Dassow P."/>
            <person name="Vyverman W."/>
            <person name="Willis A."/>
            <person name="Wyrwicz L.S."/>
            <person name="Rokhsar D.S."/>
            <person name="Weissenbach J."/>
            <person name="Armbrust E.V."/>
            <person name="Green B.R."/>
            <person name="Van de Peer Y."/>
            <person name="Grigoriev I.V."/>
        </authorList>
    </citation>
    <scope>NUCLEOTIDE SEQUENCE [LARGE SCALE GENOMIC DNA]</scope>
    <source>
        <strain evidence="3 4">CCAP 1055/1</strain>
    </source>
</reference>
<dbReference type="InterPro" id="IPR041679">
    <property type="entry name" value="DNA2/NAM7-like_C"/>
</dbReference>
<evidence type="ECO:0000313" key="3">
    <source>
        <dbReference type="EMBL" id="EEC46798.1"/>
    </source>
</evidence>
<reference evidence="4" key="2">
    <citation type="submission" date="2008-08" db="EMBL/GenBank/DDBJ databases">
        <authorList>
            <consortium name="Diatom Consortium"/>
            <person name="Grigoriev I."/>
            <person name="Grimwood J."/>
            <person name="Kuo A."/>
            <person name="Otillar R.P."/>
            <person name="Salamov A."/>
            <person name="Detter J.C."/>
            <person name="Lindquist E."/>
            <person name="Shapiro H."/>
            <person name="Lucas S."/>
            <person name="Glavina del Rio T."/>
            <person name="Pitluck S."/>
            <person name="Rokhsar D."/>
            <person name="Bowler C."/>
        </authorList>
    </citation>
    <scope>GENOME REANNOTATION</scope>
    <source>
        <strain evidence="4">CCAP 1055/1</strain>
    </source>
</reference>
<sequence>MKFATVCTSSKKESSRRRIMVCAPTNKAIADLYKLARRLETRLISSLPGMPTSVGKLASKISNSLKRLESGGAAHGIVENIDKVLQQLKDMPQDHIYRELLLSADIIFCTLASAGGLLLRMTSRIDDLIVDEAAAATEPELCIPLHLQPSRLLCVGDPKQLPATLLSRKAVDLGLSKSLQERLMYDCKQQHIMLDVQYRMNPQISSFPSRCFYEDKIQN</sequence>
<dbReference type="GeneID" id="7202550"/>
<protein>
    <submittedName>
        <fullName evidence="3">Uncharacterized protein</fullName>
    </submittedName>
</protein>
<dbReference type="SUPFAM" id="SSF52540">
    <property type="entry name" value="P-loop containing nucleoside triphosphate hydrolases"/>
    <property type="match status" value="1"/>
</dbReference>
<dbReference type="Proteomes" id="UP000000759">
    <property type="component" value="Chromosome 13"/>
</dbReference>
<dbReference type="OrthoDB" id="43512at2759"/>
<feature type="non-terminal residue" evidence="3">
    <location>
        <position position="219"/>
    </location>
</feature>
<dbReference type="GO" id="GO:0004386">
    <property type="term" value="F:helicase activity"/>
    <property type="evidence" value="ECO:0007669"/>
    <property type="project" value="InterPro"/>
</dbReference>
<dbReference type="PANTHER" id="PTHR10887">
    <property type="entry name" value="DNA2/NAM7 HELICASE FAMILY"/>
    <property type="match status" value="1"/>
</dbReference>
<dbReference type="Pfam" id="PF13087">
    <property type="entry name" value="AAA_12"/>
    <property type="match status" value="1"/>
</dbReference>
<gene>
    <name evidence="3" type="ORF">PHATRDRAFT_14090</name>
</gene>
<dbReference type="Gene3D" id="3.40.50.300">
    <property type="entry name" value="P-loop containing nucleotide triphosphate hydrolases"/>
    <property type="match status" value="1"/>
</dbReference>
<dbReference type="STRING" id="556484.B7G3A7"/>
<evidence type="ECO:0000313" key="4">
    <source>
        <dbReference type="Proteomes" id="UP000000759"/>
    </source>
</evidence>
<feature type="domain" description="DNA2/NAM7 helicase helicase" evidence="1">
    <location>
        <begin position="83"/>
        <end position="168"/>
    </location>
</feature>
<dbReference type="AlphaFoldDB" id="B7G3A7"/>